<keyword evidence="2" id="KW-0479">Metal-binding</keyword>
<accession>A0A382BT06</accession>
<dbReference type="InterPro" id="IPR042098">
    <property type="entry name" value="TauD-like_sf"/>
</dbReference>
<evidence type="ECO:0000256" key="4">
    <source>
        <dbReference type="ARBA" id="ARBA00023002"/>
    </source>
</evidence>
<sequence length="227" mass="26482">MVFFRNQNLDSRSYILFAKKFGHVADYPMLRGLSSKFPEITVVERKVSDRGPSFGEQFHTDSSYTKKPPKFTMLLAKLVPPRGFGNTEFASQYLAYKNLPKIYKKKFENLKAVFSSSGPISITRLEREKEKGTGKSKDFKAIHNIIRKINNHKAIYCSPGHVENFLNINAKDEKKIKNFLFKHQIKKKFIFAFEWEKNTLAIWDNRSMLHQATPFNGNRIMHRITIK</sequence>
<name>A0A382BT06_9ZZZZ</name>
<dbReference type="Pfam" id="PF02668">
    <property type="entry name" value="TauD"/>
    <property type="match status" value="1"/>
</dbReference>
<dbReference type="GO" id="GO:0005737">
    <property type="term" value="C:cytoplasm"/>
    <property type="evidence" value="ECO:0007669"/>
    <property type="project" value="TreeGrafter"/>
</dbReference>
<evidence type="ECO:0000259" key="6">
    <source>
        <dbReference type="Pfam" id="PF02668"/>
    </source>
</evidence>
<evidence type="ECO:0000313" key="7">
    <source>
        <dbReference type="EMBL" id="SVB16641.1"/>
    </source>
</evidence>
<reference evidence="7" key="1">
    <citation type="submission" date="2018-05" db="EMBL/GenBank/DDBJ databases">
        <authorList>
            <person name="Lanie J.A."/>
            <person name="Ng W.-L."/>
            <person name="Kazmierczak K.M."/>
            <person name="Andrzejewski T.M."/>
            <person name="Davidsen T.M."/>
            <person name="Wayne K.J."/>
            <person name="Tettelin H."/>
            <person name="Glass J.I."/>
            <person name="Rusch D."/>
            <person name="Podicherti R."/>
            <person name="Tsui H.-C.T."/>
            <person name="Winkler M.E."/>
        </authorList>
    </citation>
    <scope>NUCLEOTIDE SEQUENCE</scope>
</reference>
<dbReference type="PANTHER" id="PTHR30468">
    <property type="entry name" value="ALPHA-KETOGLUTARATE-DEPENDENT SULFONATE DIOXYGENASE"/>
    <property type="match status" value="1"/>
</dbReference>
<dbReference type="SUPFAM" id="SSF51197">
    <property type="entry name" value="Clavaminate synthase-like"/>
    <property type="match status" value="1"/>
</dbReference>
<evidence type="ECO:0000256" key="5">
    <source>
        <dbReference type="ARBA" id="ARBA00023004"/>
    </source>
</evidence>
<comment type="similarity">
    <text evidence="1">Belongs to the TfdA dioxygenase family.</text>
</comment>
<dbReference type="InterPro" id="IPR003819">
    <property type="entry name" value="TauD/TfdA-like"/>
</dbReference>
<dbReference type="AlphaFoldDB" id="A0A382BT06"/>
<dbReference type="PANTHER" id="PTHR30468:SF1">
    <property type="entry name" value="ALPHA-KETOGLUTARATE-DEPENDENT SULFONATE DIOXYGENASE"/>
    <property type="match status" value="1"/>
</dbReference>
<dbReference type="GO" id="GO:0016706">
    <property type="term" value="F:2-oxoglutarate-dependent dioxygenase activity"/>
    <property type="evidence" value="ECO:0007669"/>
    <property type="project" value="TreeGrafter"/>
</dbReference>
<gene>
    <name evidence="7" type="ORF">METZ01_LOCUS169495</name>
</gene>
<protein>
    <recommendedName>
        <fullName evidence="6">TauD/TfdA-like domain-containing protein</fullName>
    </recommendedName>
</protein>
<evidence type="ECO:0000256" key="3">
    <source>
        <dbReference type="ARBA" id="ARBA00022964"/>
    </source>
</evidence>
<dbReference type="Gene3D" id="3.60.130.10">
    <property type="entry name" value="Clavaminate synthase-like"/>
    <property type="match status" value="1"/>
</dbReference>
<evidence type="ECO:0000256" key="2">
    <source>
        <dbReference type="ARBA" id="ARBA00022723"/>
    </source>
</evidence>
<organism evidence="7">
    <name type="scientific">marine metagenome</name>
    <dbReference type="NCBI Taxonomy" id="408172"/>
    <lineage>
        <taxon>unclassified sequences</taxon>
        <taxon>metagenomes</taxon>
        <taxon>ecological metagenomes</taxon>
    </lineage>
</organism>
<keyword evidence="5" id="KW-0408">Iron</keyword>
<feature type="domain" description="TauD/TfdA-like" evidence="6">
    <location>
        <begin position="2"/>
        <end position="225"/>
    </location>
</feature>
<keyword evidence="3" id="KW-0223">Dioxygenase</keyword>
<evidence type="ECO:0000256" key="1">
    <source>
        <dbReference type="ARBA" id="ARBA00005896"/>
    </source>
</evidence>
<dbReference type="EMBL" id="UINC01031113">
    <property type="protein sequence ID" value="SVB16641.1"/>
    <property type="molecule type" value="Genomic_DNA"/>
</dbReference>
<dbReference type="InterPro" id="IPR051323">
    <property type="entry name" value="AtsK-like"/>
</dbReference>
<dbReference type="GO" id="GO:0046872">
    <property type="term" value="F:metal ion binding"/>
    <property type="evidence" value="ECO:0007669"/>
    <property type="project" value="UniProtKB-KW"/>
</dbReference>
<proteinExistence type="inferred from homology"/>
<keyword evidence="4" id="KW-0560">Oxidoreductase</keyword>